<dbReference type="EMBL" id="AY898625">
    <property type="protein sequence ID" value="AAW81004.2"/>
    <property type="molecule type" value="Genomic_DNA"/>
</dbReference>
<dbReference type="GO" id="GO:0016829">
    <property type="term" value="F:lyase activity"/>
    <property type="evidence" value="ECO:0007669"/>
    <property type="project" value="UniProtKB-KW"/>
</dbReference>
<proteinExistence type="predicted"/>
<dbReference type="InterPro" id="IPR015890">
    <property type="entry name" value="Chorismate_C"/>
</dbReference>
<dbReference type="Gene3D" id="3.60.120.10">
    <property type="entry name" value="Anthranilate synthase"/>
    <property type="match status" value="1"/>
</dbReference>
<dbReference type="InterPro" id="IPR019999">
    <property type="entry name" value="Anth_synth_I-like"/>
</dbReference>
<dbReference type="GO" id="GO:0000162">
    <property type="term" value="P:L-tryptophan biosynthetic process"/>
    <property type="evidence" value="ECO:0007669"/>
    <property type="project" value="TreeGrafter"/>
</dbReference>
<dbReference type="InterPro" id="IPR005801">
    <property type="entry name" value="ADC_synthase"/>
</dbReference>
<dbReference type="PRINTS" id="PR00095">
    <property type="entry name" value="ANTSNTHASEI"/>
</dbReference>
<evidence type="ECO:0000256" key="3">
    <source>
        <dbReference type="ARBA" id="ARBA00022842"/>
    </source>
</evidence>
<name>Q5EF42_PARCI</name>
<feature type="region of interest" description="Disordered" evidence="5">
    <location>
        <begin position="107"/>
        <end position="234"/>
    </location>
</feature>
<dbReference type="PANTHER" id="PTHR11236:SF48">
    <property type="entry name" value="ISOCHORISMATE SYNTHASE MENF"/>
    <property type="match status" value="1"/>
</dbReference>
<protein>
    <submittedName>
        <fullName evidence="7">Anthranilate synthase component I</fullName>
    </submittedName>
</protein>
<evidence type="ECO:0000256" key="4">
    <source>
        <dbReference type="ARBA" id="ARBA00023239"/>
    </source>
</evidence>
<dbReference type="Pfam" id="PF00425">
    <property type="entry name" value="Chorismate_bind"/>
    <property type="match status" value="1"/>
</dbReference>
<keyword evidence="3" id="KW-0460">Magnesium</keyword>
<evidence type="ECO:0000313" key="7">
    <source>
        <dbReference type="EMBL" id="AAW81004.2"/>
    </source>
</evidence>
<feature type="compositionally biased region" description="Basic and acidic residues" evidence="5">
    <location>
        <begin position="143"/>
        <end position="154"/>
    </location>
</feature>
<evidence type="ECO:0000256" key="1">
    <source>
        <dbReference type="ARBA" id="ARBA00001946"/>
    </source>
</evidence>
<organism evidence="7">
    <name type="scientific">Paracidovorax citrulli</name>
    <name type="common">Acidovorax citrulli</name>
    <dbReference type="NCBI Taxonomy" id="80869"/>
    <lineage>
        <taxon>Bacteria</taxon>
        <taxon>Pseudomonadati</taxon>
        <taxon>Pseudomonadota</taxon>
        <taxon>Betaproteobacteria</taxon>
        <taxon>Burkholderiales</taxon>
        <taxon>Comamonadaceae</taxon>
        <taxon>Paracidovorax</taxon>
    </lineage>
</organism>
<feature type="non-terminal residue" evidence="7">
    <location>
        <position position="1"/>
    </location>
</feature>
<dbReference type="AlphaFoldDB" id="Q5EF42"/>
<keyword evidence="4" id="KW-0456">Lyase</keyword>
<feature type="region of interest" description="Disordered" evidence="5">
    <location>
        <begin position="1"/>
        <end position="73"/>
    </location>
</feature>
<dbReference type="PANTHER" id="PTHR11236">
    <property type="entry name" value="AMINOBENZOATE/ANTHRANILATE SYNTHASE"/>
    <property type="match status" value="1"/>
</dbReference>
<accession>Q5EF42</accession>
<feature type="compositionally biased region" description="Basic residues" evidence="5">
    <location>
        <begin position="169"/>
        <end position="180"/>
    </location>
</feature>
<keyword evidence="2" id="KW-0479">Metal-binding</keyword>
<sequence>GSGAARGLCPRQEAPARTEGAAQVLGGRPRGQADGEPPAAARFRQGRLPGGRGAGQGTHRRGRLHAGAGGPAHPQALHRVAAVALPRAALAQSFALHVLLPLRRLPRGGGEPGDPGAPGAHGRGPEDHHPPAGRHAPARRHAREGQGGRKRAGERPQGACRARDAHRPGAQRHRAHRPHRHGEGDGGLRGGALQPRDAHREQCGRPAERRHDEHGRAQGDLPRRHAHRRAQGACDGAHRRLEPTKRGLYGGACGYLSYAGDMDVAIAIRTGIVKDGTLYVQAAAGVVADSVPELEWKETEHKARALLRAAELVEEGLE</sequence>
<evidence type="ECO:0000256" key="5">
    <source>
        <dbReference type="SAM" id="MobiDB-lite"/>
    </source>
</evidence>
<comment type="cofactor">
    <cofactor evidence="1">
        <name>Mg(2+)</name>
        <dbReference type="ChEBI" id="CHEBI:18420"/>
    </cofactor>
</comment>
<evidence type="ECO:0000256" key="2">
    <source>
        <dbReference type="ARBA" id="ARBA00022723"/>
    </source>
</evidence>
<dbReference type="SUPFAM" id="SSF56322">
    <property type="entry name" value="ADC synthase"/>
    <property type="match status" value="1"/>
</dbReference>
<reference evidence="7" key="1">
    <citation type="submission" date="2009-08" db="EMBL/GenBank/DDBJ databases">
        <title>Type III secretion system (TTSS) from Acidovorax avenae supsp. citrulli.</title>
        <authorList>
            <person name="Cheng M.-L."/>
            <person name="Wei C.-F."/>
            <person name="Huang Y.-C."/>
            <person name="Huang H.-C."/>
        </authorList>
    </citation>
    <scope>NUCLEOTIDE SEQUENCE</scope>
    <source>
        <strain evidence="7">148</strain>
    </source>
</reference>
<dbReference type="GO" id="GO:0046872">
    <property type="term" value="F:metal ion binding"/>
    <property type="evidence" value="ECO:0007669"/>
    <property type="project" value="UniProtKB-KW"/>
</dbReference>
<feature type="compositionally biased region" description="Basic and acidic residues" evidence="5">
    <location>
        <begin position="196"/>
        <end position="223"/>
    </location>
</feature>
<feature type="domain" description="Chorismate-utilising enzyme C-terminal" evidence="6">
    <location>
        <begin position="239"/>
        <end position="302"/>
    </location>
</feature>
<evidence type="ECO:0000259" key="6">
    <source>
        <dbReference type="Pfam" id="PF00425"/>
    </source>
</evidence>